<evidence type="ECO:0000256" key="3">
    <source>
        <dbReference type="ARBA" id="ARBA00022691"/>
    </source>
</evidence>
<keyword evidence="4" id="KW-0819">tRNA processing</keyword>
<dbReference type="GO" id="GO:0016432">
    <property type="term" value="F:tRNA-uridine aminocarboxypropyltransferase activity"/>
    <property type="evidence" value="ECO:0007669"/>
    <property type="project" value="UniProtKB-EC"/>
</dbReference>
<comment type="caution">
    <text evidence="8">The sequence shown here is derived from an EMBL/GenBank/DDBJ whole genome shotgun (WGS) entry which is preliminary data.</text>
</comment>
<keyword evidence="9" id="KW-1185">Reference proteome</keyword>
<feature type="domain" description="DTW" evidence="7">
    <location>
        <begin position="97"/>
        <end position="442"/>
    </location>
</feature>
<dbReference type="EC" id="2.5.1.25" evidence="1"/>
<evidence type="ECO:0000256" key="6">
    <source>
        <dbReference type="ARBA" id="ARBA00048718"/>
    </source>
</evidence>
<protein>
    <recommendedName>
        <fullName evidence="1">tRNA-uridine aminocarboxypropyltransferase</fullName>
        <ecNumber evidence="1">2.5.1.25</ecNumber>
    </recommendedName>
</protein>
<dbReference type="GO" id="GO:0008033">
    <property type="term" value="P:tRNA processing"/>
    <property type="evidence" value="ECO:0007669"/>
    <property type="project" value="UniProtKB-KW"/>
</dbReference>
<keyword evidence="3" id="KW-0949">S-adenosyl-L-methionine</keyword>
<dbReference type="PANTHER" id="PTHR21392:SF0">
    <property type="entry name" value="TRNA-URIDINE AMINOCARBOXYPROPYLTRANSFERASE 2"/>
    <property type="match status" value="1"/>
</dbReference>
<dbReference type="AlphaFoldDB" id="A0AAU9RF75"/>
<dbReference type="EMBL" id="CAJVSB020000017">
    <property type="protein sequence ID" value="CAH2040590.1"/>
    <property type="molecule type" value="Genomic_DNA"/>
</dbReference>
<comment type="catalytic activity">
    <reaction evidence="6">
        <text>a uridine in tRNA + S-adenosyl-L-methionine = a 3-[(3S)-3-amino-3-carboxypropyl]uridine in tRNA + S-methyl-5'-thioadenosine + H(+)</text>
        <dbReference type="Rhea" id="RHEA:62432"/>
        <dbReference type="Rhea" id="RHEA-COMP:13339"/>
        <dbReference type="Rhea" id="RHEA-COMP:16092"/>
        <dbReference type="ChEBI" id="CHEBI:15378"/>
        <dbReference type="ChEBI" id="CHEBI:17509"/>
        <dbReference type="ChEBI" id="CHEBI:59789"/>
        <dbReference type="ChEBI" id="CHEBI:65315"/>
        <dbReference type="ChEBI" id="CHEBI:82930"/>
        <dbReference type="EC" id="2.5.1.25"/>
    </reaction>
</comment>
<accession>A0AAU9RF75</accession>
<evidence type="ECO:0000256" key="5">
    <source>
        <dbReference type="ARBA" id="ARBA00034489"/>
    </source>
</evidence>
<dbReference type="InterPro" id="IPR005636">
    <property type="entry name" value="DTW"/>
</dbReference>
<dbReference type="SMART" id="SM01144">
    <property type="entry name" value="DTW"/>
    <property type="match status" value="1"/>
</dbReference>
<evidence type="ECO:0000256" key="1">
    <source>
        <dbReference type="ARBA" id="ARBA00012386"/>
    </source>
</evidence>
<keyword evidence="2" id="KW-0808">Transferase</keyword>
<evidence type="ECO:0000313" key="9">
    <source>
        <dbReference type="Proteomes" id="UP000836841"/>
    </source>
</evidence>
<evidence type="ECO:0000256" key="4">
    <source>
        <dbReference type="ARBA" id="ARBA00022694"/>
    </source>
</evidence>
<comment type="similarity">
    <text evidence="5">Belongs to the TDD superfamily. DTWD2 family.</text>
</comment>
<evidence type="ECO:0000313" key="8">
    <source>
        <dbReference type="EMBL" id="CAH2040590.1"/>
    </source>
</evidence>
<dbReference type="PANTHER" id="PTHR21392">
    <property type="entry name" value="TRNA-URIDINE AMINOCARBOXYPROPYLTRANSFERASE 2"/>
    <property type="match status" value="1"/>
</dbReference>
<evidence type="ECO:0000256" key="2">
    <source>
        <dbReference type="ARBA" id="ARBA00022679"/>
    </source>
</evidence>
<gene>
    <name evidence="8" type="ORF">TAV2_LOCUS4156</name>
</gene>
<sequence length="451" mass="49992">MHFVEMGPPEIEILKICVRVIQGLKEDGGFPRRLHFESLVGRDGSSGSFEFQNSHVLDPKQDPNVPLISRVSQSPNKIQTFSNPKPSFENGCRASSRRPTCPSCSKPSCLCLCSRIKTPILNNSVRVTILQHSLEQKHPLNSTRIATLGLKNLCVVTVSDVNFEAQFAIQPLQSGPGSGERSSSSCECRSHSKALGFDQASDEERTQNQVLDKIDASTSESGIVAQTCSKSGEAMLDEKDEVGHNRKRIRLGTDPLTAFTLQKQGVISSLLHHGIPETRPQDNNFDLFLGSPSRLDELAEGFMVKKWHSRPLQGSARSEEHEEFELEVPPGSALLFPSEQAVSIDAINEVKNLIVLDGTWAKAKRMYKENPWLKLLPHVKLEGKNTSLYSEVRQQPRAGCLSTIESIVYALKAVSDESDTDKLDSLLEVFESMVGDQRRCKNERLNKISSV</sequence>
<dbReference type="Pfam" id="PF03942">
    <property type="entry name" value="DTW"/>
    <property type="match status" value="2"/>
</dbReference>
<name>A0AAU9RF75_THLAR</name>
<proteinExistence type="inferred from homology"/>
<evidence type="ECO:0000259" key="7">
    <source>
        <dbReference type="SMART" id="SM01144"/>
    </source>
</evidence>
<dbReference type="InterPro" id="IPR039262">
    <property type="entry name" value="DTWD2/TAPT"/>
</dbReference>
<reference evidence="8 9" key="1">
    <citation type="submission" date="2022-03" db="EMBL/GenBank/DDBJ databases">
        <authorList>
            <person name="Nunn A."/>
            <person name="Chopra R."/>
            <person name="Nunn A."/>
            <person name="Contreras Garrido A."/>
        </authorList>
    </citation>
    <scope>NUCLEOTIDE SEQUENCE [LARGE SCALE GENOMIC DNA]</scope>
</reference>
<organism evidence="8 9">
    <name type="scientific">Thlaspi arvense</name>
    <name type="common">Field penny-cress</name>
    <dbReference type="NCBI Taxonomy" id="13288"/>
    <lineage>
        <taxon>Eukaryota</taxon>
        <taxon>Viridiplantae</taxon>
        <taxon>Streptophyta</taxon>
        <taxon>Embryophyta</taxon>
        <taxon>Tracheophyta</taxon>
        <taxon>Spermatophyta</taxon>
        <taxon>Magnoliopsida</taxon>
        <taxon>eudicotyledons</taxon>
        <taxon>Gunneridae</taxon>
        <taxon>Pentapetalae</taxon>
        <taxon>rosids</taxon>
        <taxon>malvids</taxon>
        <taxon>Brassicales</taxon>
        <taxon>Brassicaceae</taxon>
        <taxon>Thlaspideae</taxon>
        <taxon>Thlaspi</taxon>
    </lineage>
</organism>
<dbReference type="Proteomes" id="UP000836841">
    <property type="component" value="Unassembled WGS sequence"/>
</dbReference>